<accession>A0A3M2WJY5</accession>
<dbReference type="EMBL" id="RBNL01003438">
    <property type="protein sequence ID" value="RML51018.1"/>
    <property type="molecule type" value="Genomic_DNA"/>
</dbReference>
<dbReference type="Proteomes" id="UP000282378">
    <property type="component" value="Unassembled WGS sequence"/>
</dbReference>
<dbReference type="AlphaFoldDB" id="A0A3M2WJY5"/>
<comment type="caution">
    <text evidence="1">The sequence shown here is derived from an EMBL/GenBank/DDBJ whole genome shotgun (WGS) entry which is preliminary data.</text>
</comment>
<reference evidence="1 2" key="1">
    <citation type="submission" date="2018-08" db="EMBL/GenBank/DDBJ databases">
        <title>Recombination of ecologically and evolutionarily significant loci maintains genetic cohesion in the Pseudomonas syringae species complex.</title>
        <authorList>
            <person name="Dillon M."/>
            <person name="Thakur S."/>
            <person name="Almeida R.N.D."/>
            <person name="Weir B.S."/>
            <person name="Guttman D.S."/>
        </authorList>
    </citation>
    <scope>NUCLEOTIDE SEQUENCE [LARGE SCALE GENOMIC DNA]</scope>
    <source>
        <strain evidence="1 2">88_10</strain>
    </source>
</reference>
<feature type="non-terminal residue" evidence="1">
    <location>
        <position position="1"/>
    </location>
</feature>
<gene>
    <name evidence="1" type="ORF">APX70_02119</name>
</gene>
<sequence length="56" mass="6241">SLAAGLKHKSQSALALLMTWFRAANYSNNTFAANNLAVTAQLFHRCTNFHHQLLEP</sequence>
<proteinExistence type="predicted"/>
<protein>
    <submittedName>
        <fullName evidence="1">Uncharacterized protein</fullName>
    </submittedName>
</protein>
<organism evidence="1 2">
    <name type="scientific">Pseudomonas syringae pv. maculicola</name>
    <dbReference type="NCBI Taxonomy" id="59511"/>
    <lineage>
        <taxon>Bacteria</taxon>
        <taxon>Pseudomonadati</taxon>
        <taxon>Pseudomonadota</taxon>
        <taxon>Gammaproteobacteria</taxon>
        <taxon>Pseudomonadales</taxon>
        <taxon>Pseudomonadaceae</taxon>
        <taxon>Pseudomonas</taxon>
    </lineage>
</organism>
<name>A0A3M2WJY5_PSEYM</name>
<evidence type="ECO:0000313" key="1">
    <source>
        <dbReference type="EMBL" id="RML51018.1"/>
    </source>
</evidence>
<evidence type="ECO:0000313" key="2">
    <source>
        <dbReference type="Proteomes" id="UP000282378"/>
    </source>
</evidence>